<dbReference type="Pfam" id="PF01522">
    <property type="entry name" value="Polysacc_deac_1"/>
    <property type="match status" value="1"/>
</dbReference>
<evidence type="ECO:0000256" key="3">
    <source>
        <dbReference type="ARBA" id="ARBA00022737"/>
    </source>
</evidence>
<feature type="chain" id="PRO_5046753023" evidence="6">
    <location>
        <begin position="24"/>
        <end position="456"/>
    </location>
</feature>
<dbReference type="PROSITE" id="PS51677">
    <property type="entry name" value="NODB"/>
    <property type="match status" value="1"/>
</dbReference>
<dbReference type="Proteomes" id="UP001596087">
    <property type="component" value="Unassembled WGS sequence"/>
</dbReference>
<keyword evidence="3" id="KW-0677">Repeat</keyword>
<organism evidence="8 9">
    <name type="scientific">Nocardioides taihuensis</name>
    <dbReference type="NCBI Taxonomy" id="1835606"/>
    <lineage>
        <taxon>Bacteria</taxon>
        <taxon>Bacillati</taxon>
        <taxon>Actinomycetota</taxon>
        <taxon>Actinomycetes</taxon>
        <taxon>Propionibacteriales</taxon>
        <taxon>Nocardioidaceae</taxon>
        <taxon>Nocardioides</taxon>
    </lineage>
</organism>
<keyword evidence="4" id="KW-0378">Hydrolase</keyword>
<evidence type="ECO:0000256" key="4">
    <source>
        <dbReference type="ARBA" id="ARBA00022801"/>
    </source>
</evidence>
<evidence type="ECO:0000256" key="2">
    <source>
        <dbReference type="ARBA" id="ARBA00022729"/>
    </source>
</evidence>
<sequence length="456" mass="49065">MGRPFRALVAAAVLTTTVLGVPATSPGAATARVAARCSSGHVSLTFDDGPSPTVTPQLVHTLRRLHVPATFFMLGYRVAVSPSTARLVARSGFLVGNHTWEHEQLTALGDRQVRHTLRRTQRALHRAGVVTSPLVRPPYGLTDTRVQKIEAGLGLAEVLWTIDPRDWDTSSSATIAKRILDGLVPGGSNIVIQHDGVATSPASVAALPRVVREARRRGYCFVALDEHGEPGFPTPRASLQVEDAREGRSAVATITLDRPTARNTSVRLRTHSGSATSGLDFTAVDVRVEIPAGALRARVAIPLLGDRIDEADERFEVVLRHPRHLRVTQGREVATIRDHDRPPAVWARDATVTEPTTDPVTAFVELRLGRASGRRVVLDVVDVPGTAEAGTDYEPVSLRLVVPAGERSVLVPVVVLPDQPDTTDTEAETLQIRVTDALHARLGDRSATLTILSPPP</sequence>
<keyword evidence="2 6" id="KW-0732">Signal</keyword>
<name>A0ABW0BQE5_9ACTN</name>
<evidence type="ECO:0000313" key="8">
    <source>
        <dbReference type="EMBL" id="MFC5179072.1"/>
    </source>
</evidence>
<evidence type="ECO:0000256" key="1">
    <source>
        <dbReference type="ARBA" id="ARBA00022723"/>
    </source>
</evidence>
<dbReference type="CDD" id="cd10917">
    <property type="entry name" value="CE4_NodB_like_6s_7s"/>
    <property type="match status" value="1"/>
</dbReference>
<dbReference type="InterPro" id="IPR011330">
    <property type="entry name" value="Glyco_hydro/deAcase_b/a-brl"/>
</dbReference>
<dbReference type="Gene3D" id="3.20.20.370">
    <property type="entry name" value="Glycoside hydrolase/deacetylase"/>
    <property type="match status" value="1"/>
</dbReference>
<dbReference type="InterPro" id="IPR038081">
    <property type="entry name" value="CalX-like_sf"/>
</dbReference>
<dbReference type="PANTHER" id="PTHR10587">
    <property type="entry name" value="GLYCOSYL TRANSFERASE-RELATED"/>
    <property type="match status" value="1"/>
</dbReference>
<dbReference type="PANTHER" id="PTHR10587:SF133">
    <property type="entry name" value="CHITIN DEACETYLASE 1-RELATED"/>
    <property type="match status" value="1"/>
</dbReference>
<protein>
    <submittedName>
        <fullName evidence="8">Polysaccharide deacetylase family protein</fullName>
    </submittedName>
</protein>
<dbReference type="EMBL" id="JBHSKD010000027">
    <property type="protein sequence ID" value="MFC5179072.1"/>
    <property type="molecule type" value="Genomic_DNA"/>
</dbReference>
<keyword evidence="9" id="KW-1185">Reference proteome</keyword>
<dbReference type="SUPFAM" id="SSF88713">
    <property type="entry name" value="Glycoside hydrolase/deacetylase"/>
    <property type="match status" value="1"/>
</dbReference>
<dbReference type="RefSeq" id="WP_378592951.1">
    <property type="nucleotide sequence ID" value="NZ_JBHSKD010000027.1"/>
</dbReference>
<dbReference type="SMART" id="SM00237">
    <property type="entry name" value="Calx_beta"/>
    <property type="match status" value="1"/>
</dbReference>
<evidence type="ECO:0000256" key="5">
    <source>
        <dbReference type="ARBA" id="ARBA00022837"/>
    </source>
</evidence>
<dbReference type="InterPro" id="IPR003644">
    <property type="entry name" value="Calx_beta"/>
</dbReference>
<keyword evidence="1" id="KW-0479">Metal-binding</keyword>
<dbReference type="SUPFAM" id="SSF141072">
    <property type="entry name" value="CalX-like"/>
    <property type="match status" value="2"/>
</dbReference>
<comment type="caution">
    <text evidence="8">The sequence shown here is derived from an EMBL/GenBank/DDBJ whole genome shotgun (WGS) entry which is preliminary data.</text>
</comment>
<dbReference type="Pfam" id="PF03160">
    <property type="entry name" value="Calx-beta"/>
    <property type="match status" value="2"/>
</dbReference>
<keyword evidence="5" id="KW-0106">Calcium</keyword>
<accession>A0ABW0BQE5</accession>
<dbReference type="InterPro" id="IPR050248">
    <property type="entry name" value="Polysacc_deacetylase_ArnD"/>
</dbReference>
<feature type="signal peptide" evidence="6">
    <location>
        <begin position="1"/>
        <end position="23"/>
    </location>
</feature>
<evidence type="ECO:0000256" key="6">
    <source>
        <dbReference type="SAM" id="SignalP"/>
    </source>
</evidence>
<dbReference type="InterPro" id="IPR002509">
    <property type="entry name" value="NODB_dom"/>
</dbReference>
<reference evidence="9" key="1">
    <citation type="journal article" date="2019" name="Int. J. Syst. Evol. Microbiol.">
        <title>The Global Catalogue of Microorganisms (GCM) 10K type strain sequencing project: providing services to taxonomists for standard genome sequencing and annotation.</title>
        <authorList>
            <consortium name="The Broad Institute Genomics Platform"/>
            <consortium name="The Broad Institute Genome Sequencing Center for Infectious Disease"/>
            <person name="Wu L."/>
            <person name="Ma J."/>
        </authorList>
    </citation>
    <scope>NUCLEOTIDE SEQUENCE [LARGE SCALE GENOMIC DNA]</scope>
    <source>
        <strain evidence="9">DFY41</strain>
    </source>
</reference>
<feature type="domain" description="NodB homology" evidence="7">
    <location>
        <begin position="40"/>
        <end position="222"/>
    </location>
</feature>
<proteinExistence type="predicted"/>
<dbReference type="Gene3D" id="2.60.40.2030">
    <property type="match status" value="2"/>
</dbReference>
<evidence type="ECO:0000313" key="9">
    <source>
        <dbReference type="Proteomes" id="UP001596087"/>
    </source>
</evidence>
<evidence type="ECO:0000259" key="7">
    <source>
        <dbReference type="PROSITE" id="PS51677"/>
    </source>
</evidence>
<gene>
    <name evidence="8" type="ORF">ACFPGP_20480</name>
</gene>